<dbReference type="InterPro" id="IPR029063">
    <property type="entry name" value="SAM-dependent_MTases_sf"/>
</dbReference>
<evidence type="ECO:0000313" key="3">
    <source>
        <dbReference type="Proteomes" id="UP000312032"/>
    </source>
</evidence>
<dbReference type="OrthoDB" id="9810570at2"/>
<proteinExistence type="predicted"/>
<keyword evidence="3" id="KW-1185">Reference proteome</keyword>
<dbReference type="Proteomes" id="UP000312032">
    <property type="component" value="Unassembled WGS sequence"/>
</dbReference>
<feature type="domain" description="THUMP-like" evidence="1">
    <location>
        <begin position="294"/>
        <end position="362"/>
    </location>
</feature>
<dbReference type="RefSeq" id="WP_139464669.1">
    <property type="nucleotide sequence ID" value="NZ_VDHJ01000002.1"/>
</dbReference>
<name>A0A5C4U6M1_9CORY</name>
<evidence type="ECO:0000313" key="2">
    <source>
        <dbReference type="EMBL" id="TNL99752.1"/>
    </source>
</evidence>
<dbReference type="SUPFAM" id="SSF53335">
    <property type="entry name" value="S-adenosyl-L-methionine-dependent methyltransferases"/>
    <property type="match status" value="1"/>
</dbReference>
<dbReference type="GO" id="GO:0008168">
    <property type="term" value="F:methyltransferase activity"/>
    <property type="evidence" value="ECO:0007669"/>
    <property type="project" value="UniProtKB-KW"/>
</dbReference>
<dbReference type="EMBL" id="VDHJ01000002">
    <property type="protein sequence ID" value="TNL99752.1"/>
    <property type="molecule type" value="Genomic_DNA"/>
</dbReference>
<organism evidence="2 3">
    <name type="scientific">Corynebacterium tapiri</name>
    <dbReference type="NCBI Taxonomy" id="1448266"/>
    <lineage>
        <taxon>Bacteria</taxon>
        <taxon>Bacillati</taxon>
        <taxon>Actinomycetota</taxon>
        <taxon>Actinomycetes</taxon>
        <taxon>Mycobacteriales</taxon>
        <taxon>Corynebacteriaceae</taxon>
        <taxon>Corynebacterium</taxon>
    </lineage>
</organism>
<evidence type="ECO:0000259" key="1">
    <source>
        <dbReference type="Pfam" id="PF18096"/>
    </source>
</evidence>
<sequence>MALSVADVDYLREADLTELTDKAQLTKKSALADAQLAHQLHGDFGRAALELIAARASEKIPSTWFGDSDSVQQATPAPVVAERARRLQGLRVHDVTCSIGAEGAAHQGEWIGSDLDPARLAMAQLNLPGRLLLRADALRPVSRDTVVVADPARRSGGRRIKDTIPPLPDLMAAWAGHEMAIKCAPGIDYSEFDGLVSVSSVAGSVKETCLYTAGFSSGERREAVIHHAEGIDRVTDLEPDDVEVAKPGRFIIDPDGAIVRAGLVRQFAHREGLWMLDERIAHLTGDRIPQGYSGFEVIEQVGVKQLKQALAALDAASVEILVRGVDVDPDALRQKLKLRGSRPLAVVITRIGRSATAMVCNPRQWAEGPLE</sequence>
<protein>
    <submittedName>
        <fullName evidence="2">SAM-dependent methyltransferase</fullName>
    </submittedName>
</protein>
<dbReference type="AlphaFoldDB" id="A0A5C4U6M1"/>
<dbReference type="Pfam" id="PF18096">
    <property type="entry name" value="Thump_like"/>
    <property type="match status" value="1"/>
</dbReference>
<accession>A0A5C4U6M1</accession>
<comment type="caution">
    <text evidence="2">The sequence shown here is derived from an EMBL/GenBank/DDBJ whole genome shotgun (WGS) entry which is preliminary data.</text>
</comment>
<dbReference type="GO" id="GO:0032259">
    <property type="term" value="P:methylation"/>
    <property type="evidence" value="ECO:0007669"/>
    <property type="project" value="UniProtKB-KW"/>
</dbReference>
<keyword evidence="2" id="KW-0808">Transferase</keyword>
<keyword evidence="2" id="KW-0489">Methyltransferase</keyword>
<gene>
    <name evidence="2" type="ORF">FHE74_01555</name>
</gene>
<dbReference type="InterPro" id="IPR041497">
    <property type="entry name" value="Thump-like"/>
</dbReference>
<dbReference type="Gene3D" id="3.40.50.150">
    <property type="entry name" value="Vaccinia Virus protein VP39"/>
    <property type="match status" value="1"/>
</dbReference>
<reference evidence="2 3" key="1">
    <citation type="submission" date="2019-06" db="EMBL/GenBank/DDBJ databases">
        <authorList>
            <person name="Li J."/>
        </authorList>
    </citation>
    <scope>NUCLEOTIDE SEQUENCE [LARGE SCALE GENOMIC DNA]</scope>
    <source>
        <strain evidence="2 3">LMG 28165</strain>
    </source>
</reference>